<dbReference type="InterPro" id="IPR025256">
    <property type="entry name" value="TM7S3/TM198-like_dom"/>
</dbReference>
<name>A0A9N9FYY8_9GLOM</name>
<dbReference type="AlphaFoldDB" id="A0A9N9FYY8"/>
<feature type="transmembrane region" description="Helical" evidence="5">
    <location>
        <begin position="96"/>
        <end position="115"/>
    </location>
</feature>
<evidence type="ECO:0000256" key="4">
    <source>
        <dbReference type="ARBA" id="ARBA00023136"/>
    </source>
</evidence>
<dbReference type="PANTHER" id="PTHR39469">
    <property type="entry name" value="CHROMOSOME 1, WHOLE GENOME SHOTGUN SEQUENCE"/>
    <property type="match status" value="1"/>
</dbReference>
<proteinExistence type="predicted"/>
<evidence type="ECO:0000259" key="7">
    <source>
        <dbReference type="Pfam" id="PF13886"/>
    </source>
</evidence>
<feature type="transmembrane region" description="Helical" evidence="5">
    <location>
        <begin position="65"/>
        <end position="89"/>
    </location>
</feature>
<evidence type="ECO:0000256" key="2">
    <source>
        <dbReference type="ARBA" id="ARBA00022692"/>
    </source>
</evidence>
<feature type="transmembrane region" description="Helical" evidence="5">
    <location>
        <begin position="190"/>
        <end position="212"/>
    </location>
</feature>
<feature type="chain" id="PRO_5040111321" evidence="6">
    <location>
        <begin position="27"/>
        <end position="241"/>
    </location>
</feature>
<evidence type="ECO:0000256" key="6">
    <source>
        <dbReference type="SAM" id="SignalP"/>
    </source>
</evidence>
<keyword evidence="4 5" id="KW-0472">Membrane</keyword>
<feature type="transmembrane region" description="Helical" evidence="5">
    <location>
        <begin position="121"/>
        <end position="138"/>
    </location>
</feature>
<dbReference type="OrthoDB" id="102260at2759"/>
<accession>A0A9N9FYY8</accession>
<keyword evidence="9" id="KW-1185">Reference proteome</keyword>
<comment type="caution">
    <text evidence="8">The sequence shown here is derived from an EMBL/GenBank/DDBJ whole genome shotgun (WGS) entry which is preliminary data.</text>
</comment>
<gene>
    <name evidence="8" type="ORF">PBRASI_LOCUS6051</name>
</gene>
<evidence type="ECO:0000256" key="5">
    <source>
        <dbReference type="SAM" id="Phobius"/>
    </source>
</evidence>
<protein>
    <submittedName>
        <fullName evidence="8">2123_t:CDS:1</fullName>
    </submittedName>
</protein>
<dbReference type="Proteomes" id="UP000789739">
    <property type="component" value="Unassembled WGS sequence"/>
</dbReference>
<keyword evidence="3 5" id="KW-1133">Transmembrane helix</keyword>
<dbReference type="EMBL" id="CAJVPI010000764">
    <property type="protein sequence ID" value="CAG8570049.1"/>
    <property type="molecule type" value="Genomic_DNA"/>
</dbReference>
<feature type="transmembrane region" description="Helical" evidence="5">
    <location>
        <begin position="143"/>
        <end position="163"/>
    </location>
</feature>
<evidence type="ECO:0000256" key="1">
    <source>
        <dbReference type="ARBA" id="ARBA00004141"/>
    </source>
</evidence>
<feature type="domain" description="TM7S3/TM198-like" evidence="7">
    <location>
        <begin position="41"/>
        <end position="209"/>
    </location>
</feature>
<dbReference type="PANTHER" id="PTHR39469:SF1">
    <property type="entry name" value="DUF4203 DOMAIN-CONTAINING PROTEIN"/>
    <property type="match status" value="1"/>
</dbReference>
<keyword evidence="6" id="KW-0732">Signal</keyword>
<dbReference type="Pfam" id="PF13886">
    <property type="entry name" value="TM7S3_TM198"/>
    <property type="match status" value="1"/>
</dbReference>
<sequence>MLSSKLQALRLAALLLLYQLVSTVFAAPPSPSPIDITPSTVLAWIVLQNAEPSDGYGGSQGASDAIYLVVSIVVGLVFGALALCFSTLVVWVLGGLAGYAIALFILSFGTGGLIHDRAGRIIFIIAFIIAGVILTILFTNMAIIIGTAFIGAFSIILGIDMFARTGFAETFSSMQNVNKDTLEYHVGGRVLGMLIGMIVLFMVGVVVQWHFFRAYKFGYYDPATKSRFGRWRWRTRNRPVV</sequence>
<reference evidence="8" key="1">
    <citation type="submission" date="2021-06" db="EMBL/GenBank/DDBJ databases">
        <authorList>
            <person name="Kallberg Y."/>
            <person name="Tangrot J."/>
            <person name="Rosling A."/>
        </authorList>
    </citation>
    <scope>NUCLEOTIDE SEQUENCE</scope>
    <source>
        <strain evidence="8">BR232B</strain>
    </source>
</reference>
<evidence type="ECO:0000313" key="8">
    <source>
        <dbReference type="EMBL" id="CAG8570049.1"/>
    </source>
</evidence>
<dbReference type="GO" id="GO:0016020">
    <property type="term" value="C:membrane"/>
    <property type="evidence" value="ECO:0007669"/>
    <property type="project" value="UniProtKB-SubCell"/>
</dbReference>
<evidence type="ECO:0000256" key="3">
    <source>
        <dbReference type="ARBA" id="ARBA00022989"/>
    </source>
</evidence>
<comment type="subcellular location">
    <subcellularLocation>
        <location evidence="1">Membrane</location>
        <topology evidence="1">Multi-pass membrane protein</topology>
    </subcellularLocation>
</comment>
<feature type="signal peptide" evidence="6">
    <location>
        <begin position="1"/>
        <end position="26"/>
    </location>
</feature>
<organism evidence="8 9">
    <name type="scientific">Paraglomus brasilianum</name>
    <dbReference type="NCBI Taxonomy" id="144538"/>
    <lineage>
        <taxon>Eukaryota</taxon>
        <taxon>Fungi</taxon>
        <taxon>Fungi incertae sedis</taxon>
        <taxon>Mucoromycota</taxon>
        <taxon>Glomeromycotina</taxon>
        <taxon>Glomeromycetes</taxon>
        <taxon>Paraglomerales</taxon>
        <taxon>Paraglomeraceae</taxon>
        <taxon>Paraglomus</taxon>
    </lineage>
</organism>
<keyword evidence="2 5" id="KW-0812">Transmembrane</keyword>
<evidence type="ECO:0000313" key="9">
    <source>
        <dbReference type="Proteomes" id="UP000789739"/>
    </source>
</evidence>